<dbReference type="AlphaFoldDB" id="A0A9D1UUZ2"/>
<name>A0A9D1UUZ2_9MICC</name>
<reference evidence="1" key="2">
    <citation type="submission" date="2021-04" db="EMBL/GenBank/DDBJ databases">
        <authorList>
            <person name="Gilroy R."/>
        </authorList>
    </citation>
    <scope>NUCLEOTIDE SEQUENCE</scope>
    <source>
        <strain evidence="1">ChiHejej3B27-3195</strain>
    </source>
</reference>
<organism evidence="1 2">
    <name type="scientific">Candidatus Nesterenkonia stercoripullorum</name>
    <dbReference type="NCBI Taxonomy" id="2838701"/>
    <lineage>
        <taxon>Bacteria</taxon>
        <taxon>Bacillati</taxon>
        <taxon>Actinomycetota</taxon>
        <taxon>Actinomycetes</taxon>
        <taxon>Micrococcales</taxon>
        <taxon>Micrococcaceae</taxon>
        <taxon>Nesterenkonia</taxon>
    </lineage>
</organism>
<dbReference type="EMBL" id="DXGD01000459">
    <property type="protein sequence ID" value="HIX00928.1"/>
    <property type="molecule type" value="Genomic_DNA"/>
</dbReference>
<protein>
    <recommendedName>
        <fullName evidence="3">CBS domain-containing protein</fullName>
    </recommendedName>
</protein>
<gene>
    <name evidence="1" type="ORF">H9871_12395</name>
</gene>
<evidence type="ECO:0008006" key="3">
    <source>
        <dbReference type="Google" id="ProtNLM"/>
    </source>
</evidence>
<accession>A0A9D1UUZ2</accession>
<dbReference type="InterPro" id="IPR046342">
    <property type="entry name" value="CBS_dom_sf"/>
</dbReference>
<evidence type="ECO:0000313" key="2">
    <source>
        <dbReference type="Proteomes" id="UP000824151"/>
    </source>
</evidence>
<comment type="caution">
    <text evidence="1">The sequence shown here is derived from an EMBL/GenBank/DDBJ whole genome shotgun (WGS) entry which is preliminary data.</text>
</comment>
<dbReference type="SUPFAM" id="SSF54631">
    <property type="entry name" value="CBS-domain pair"/>
    <property type="match status" value="1"/>
</dbReference>
<reference evidence="1" key="1">
    <citation type="journal article" date="2021" name="PeerJ">
        <title>Extensive microbial diversity within the chicken gut microbiome revealed by metagenomics and culture.</title>
        <authorList>
            <person name="Gilroy R."/>
            <person name="Ravi A."/>
            <person name="Getino M."/>
            <person name="Pursley I."/>
            <person name="Horton D.L."/>
            <person name="Alikhan N.F."/>
            <person name="Baker D."/>
            <person name="Gharbi K."/>
            <person name="Hall N."/>
            <person name="Watson M."/>
            <person name="Adriaenssens E.M."/>
            <person name="Foster-Nyarko E."/>
            <person name="Jarju S."/>
            <person name="Secka A."/>
            <person name="Antonio M."/>
            <person name="Oren A."/>
            <person name="Chaudhuri R.R."/>
            <person name="La Ragione R."/>
            <person name="Hildebrand F."/>
            <person name="Pallen M.J."/>
        </authorList>
    </citation>
    <scope>NUCLEOTIDE SEQUENCE</scope>
    <source>
        <strain evidence="1">ChiHejej3B27-3195</strain>
    </source>
</reference>
<sequence>MATVDDLAVEIGTTIMETQSLGAAAQKLDAESAESLVVLDLQHRAIGVFTTKDLEIARTQDPQGWTRRLCLSVLELSPAEFGPSHTVADLLARYRESGVRPVLVREPGNEVVVRVVPPSAVFRWCAEHQPDTFEELSKLAANPPQG</sequence>
<dbReference type="Gene3D" id="3.10.580.10">
    <property type="entry name" value="CBS-domain"/>
    <property type="match status" value="1"/>
</dbReference>
<proteinExistence type="predicted"/>
<dbReference type="Proteomes" id="UP000824151">
    <property type="component" value="Unassembled WGS sequence"/>
</dbReference>
<evidence type="ECO:0000313" key="1">
    <source>
        <dbReference type="EMBL" id="HIX00928.1"/>
    </source>
</evidence>